<evidence type="ECO:0000256" key="5">
    <source>
        <dbReference type="PROSITE-ProRule" id="PRU00182"/>
    </source>
</evidence>
<proteinExistence type="inferred from homology"/>
<evidence type="ECO:0000256" key="2">
    <source>
        <dbReference type="ARBA" id="ARBA00023235"/>
    </source>
</evidence>
<evidence type="ECO:0000256" key="4">
    <source>
        <dbReference type="PIRSR" id="PIRSR606225-1"/>
    </source>
</evidence>
<feature type="active site" evidence="4">
    <location>
        <position position="145"/>
    </location>
</feature>
<dbReference type="AlphaFoldDB" id="A0A5C8PLS8"/>
<dbReference type="InterPro" id="IPR020103">
    <property type="entry name" value="PsdUridine_synth_cat_dom_sf"/>
</dbReference>
<dbReference type="OrthoDB" id="9807829at2"/>
<name>A0A5C8PLS8_9HYPH</name>
<dbReference type="Gene3D" id="3.30.2350.10">
    <property type="entry name" value="Pseudouridine synthase"/>
    <property type="match status" value="1"/>
</dbReference>
<dbReference type="GO" id="GO:0000455">
    <property type="term" value="P:enzyme-directed rRNA pseudouridine synthesis"/>
    <property type="evidence" value="ECO:0007669"/>
    <property type="project" value="UniProtKB-ARBA"/>
</dbReference>
<feature type="compositionally biased region" description="Low complexity" evidence="7">
    <location>
        <begin position="68"/>
        <end position="80"/>
    </location>
</feature>
<dbReference type="GO" id="GO:0160140">
    <property type="term" value="F:23S rRNA pseudouridine(1911/1915/1917) synthase activity"/>
    <property type="evidence" value="ECO:0007669"/>
    <property type="project" value="UniProtKB-EC"/>
</dbReference>
<sequence>MAVAMVTVNEDEAGLRLDRWFRRRYPALSHGRLEKLLRTGQVRVDGKRAQAGERLSAGQQVRIPPLGSQPAGPAPSATSAAAADPRAAAALMASIVYRDQHVIALNKEPGLAVQGGSRTQIHVDGLLDALRFDAGERPRLVHRLDKDTSGLLVLGRSAAAAARLAAAFRERTTLKEYWAVVVGVPRVARGTIDLPLAKGTGGTFGRESMVVDEAGGDHAVTDYETIDVAGKKAALLVLRPLTGRTHQLRVHCAALGTPILGDVKYGADRAVIDAPGIVRRLHLHAARLELPHPAKDAHRLRLFAPPPPHFEATVATLGLEMPRDAPSRSR</sequence>
<dbReference type="EC" id="5.4.99.-" evidence="6"/>
<dbReference type="InterPro" id="IPR006225">
    <property type="entry name" value="PsdUridine_synth_RluC/D"/>
</dbReference>
<dbReference type="SUPFAM" id="SSF55120">
    <property type="entry name" value="Pseudouridine synthase"/>
    <property type="match status" value="1"/>
</dbReference>
<keyword evidence="5" id="KW-0694">RNA-binding</keyword>
<dbReference type="PANTHER" id="PTHR21600">
    <property type="entry name" value="MITOCHONDRIAL RNA PSEUDOURIDINE SYNTHASE"/>
    <property type="match status" value="1"/>
</dbReference>
<dbReference type="InterPro" id="IPR036986">
    <property type="entry name" value="S4_RNA-bd_sf"/>
</dbReference>
<comment type="catalytic activity">
    <reaction evidence="3">
        <text>uridine(1911/1915/1917) in 23S rRNA = pseudouridine(1911/1915/1917) in 23S rRNA</text>
        <dbReference type="Rhea" id="RHEA:42524"/>
        <dbReference type="Rhea" id="RHEA-COMP:10097"/>
        <dbReference type="Rhea" id="RHEA-COMP:10098"/>
        <dbReference type="ChEBI" id="CHEBI:65314"/>
        <dbReference type="ChEBI" id="CHEBI:65315"/>
        <dbReference type="EC" id="5.4.99.23"/>
    </reaction>
</comment>
<reference evidence="9 10" key="1">
    <citation type="submission" date="2019-06" db="EMBL/GenBank/DDBJ databases">
        <title>New taxonomy in bacterial strain CC-CFT640, isolated from vineyard.</title>
        <authorList>
            <person name="Lin S.-Y."/>
            <person name="Tsai C.-F."/>
            <person name="Young C.-C."/>
        </authorList>
    </citation>
    <scope>NUCLEOTIDE SEQUENCE [LARGE SCALE GENOMIC DNA]</scope>
    <source>
        <strain evidence="9 10">CC-CFT640</strain>
    </source>
</reference>
<evidence type="ECO:0000256" key="1">
    <source>
        <dbReference type="ARBA" id="ARBA00010876"/>
    </source>
</evidence>
<dbReference type="SUPFAM" id="SSF55174">
    <property type="entry name" value="Alpha-L RNA-binding motif"/>
    <property type="match status" value="1"/>
</dbReference>
<dbReference type="InterPro" id="IPR050188">
    <property type="entry name" value="RluA_PseudoU_synthase"/>
</dbReference>
<evidence type="ECO:0000256" key="3">
    <source>
        <dbReference type="ARBA" id="ARBA00036882"/>
    </source>
</evidence>
<accession>A0A5C8PLS8</accession>
<dbReference type="Proteomes" id="UP000321638">
    <property type="component" value="Unassembled WGS sequence"/>
</dbReference>
<gene>
    <name evidence="9" type="ORF">FHP25_16115</name>
</gene>
<dbReference type="EMBL" id="VDUZ01000017">
    <property type="protein sequence ID" value="TXL74690.1"/>
    <property type="molecule type" value="Genomic_DNA"/>
</dbReference>
<dbReference type="Pfam" id="PF01479">
    <property type="entry name" value="S4"/>
    <property type="match status" value="1"/>
</dbReference>
<feature type="domain" description="RNA-binding S4" evidence="8">
    <location>
        <begin position="15"/>
        <end position="77"/>
    </location>
</feature>
<evidence type="ECO:0000313" key="10">
    <source>
        <dbReference type="Proteomes" id="UP000321638"/>
    </source>
</evidence>
<evidence type="ECO:0000313" key="9">
    <source>
        <dbReference type="EMBL" id="TXL74690.1"/>
    </source>
</evidence>
<dbReference type="NCBIfam" id="TIGR00005">
    <property type="entry name" value="rluA_subfam"/>
    <property type="match status" value="1"/>
</dbReference>
<comment type="catalytic activity">
    <reaction evidence="6">
        <text>a uridine in RNA = a pseudouridine in RNA</text>
        <dbReference type="Rhea" id="RHEA:48348"/>
        <dbReference type="Rhea" id="RHEA-COMP:12068"/>
        <dbReference type="Rhea" id="RHEA-COMP:12069"/>
        <dbReference type="ChEBI" id="CHEBI:65314"/>
        <dbReference type="ChEBI" id="CHEBI:65315"/>
    </reaction>
</comment>
<dbReference type="CDD" id="cd02869">
    <property type="entry name" value="PseudoU_synth_RluA_like"/>
    <property type="match status" value="1"/>
</dbReference>
<evidence type="ECO:0000256" key="7">
    <source>
        <dbReference type="SAM" id="MobiDB-lite"/>
    </source>
</evidence>
<feature type="region of interest" description="Disordered" evidence="7">
    <location>
        <begin position="47"/>
        <end position="80"/>
    </location>
</feature>
<comment type="similarity">
    <text evidence="1 6">Belongs to the pseudouridine synthase RluA family.</text>
</comment>
<dbReference type="PANTHER" id="PTHR21600:SF44">
    <property type="entry name" value="RIBOSOMAL LARGE SUBUNIT PSEUDOURIDINE SYNTHASE D"/>
    <property type="match status" value="1"/>
</dbReference>
<protein>
    <recommendedName>
        <fullName evidence="6">Pseudouridine synthase</fullName>
        <ecNumber evidence="6">5.4.99.-</ecNumber>
    </recommendedName>
</protein>
<dbReference type="PROSITE" id="PS50889">
    <property type="entry name" value="S4"/>
    <property type="match status" value="1"/>
</dbReference>
<dbReference type="InterPro" id="IPR002942">
    <property type="entry name" value="S4_RNA-bd"/>
</dbReference>
<comment type="caution">
    <text evidence="9">The sequence shown here is derived from an EMBL/GenBank/DDBJ whole genome shotgun (WGS) entry which is preliminary data.</text>
</comment>
<dbReference type="Gene3D" id="3.10.290.10">
    <property type="entry name" value="RNA-binding S4 domain"/>
    <property type="match status" value="1"/>
</dbReference>
<evidence type="ECO:0000259" key="8">
    <source>
        <dbReference type="SMART" id="SM00363"/>
    </source>
</evidence>
<keyword evidence="10" id="KW-1185">Reference proteome</keyword>
<dbReference type="CDD" id="cd00165">
    <property type="entry name" value="S4"/>
    <property type="match status" value="1"/>
</dbReference>
<dbReference type="SMART" id="SM00363">
    <property type="entry name" value="S4"/>
    <property type="match status" value="1"/>
</dbReference>
<comment type="function">
    <text evidence="6">Responsible for synthesis of pseudouridine from uracil.</text>
</comment>
<dbReference type="GO" id="GO:0003723">
    <property type="term" value="F:RNA binding"/>
    <property type="evidence" value="ECO:0007669"/>
    <property type="project" value="UniProtKB-KW"/>
</dbReference>
<dbReference type="InterPro" id="IPR006145">
    <property type="entry name" value="PsdUridine_synth_RsuA/RluA"/>
</dbReference>
<keyword evidence="2 6" id="KW-0413">Isomerase</keyword>
<dbReference type="Pfam" id="PF00849">
    <property type="entry name" value="PseudoU_synth_2"/>
    <property type="match status" value="1"/>
</dbReference>
<dbReference type="PROSITE" id="PS01129">
    <property type="entry name" value="PSI_RLU"/>
    <property type="match status" value="1"/>
</dbReference>
<organism evidence="9 10">
    <name type="scientific">Vineibacter terrae</name>
    <dbReference type="NCBI Taxonomy" id="2586908"/>
    <lineage>
        <taxon>Bacteria</taxon>
        <taxon>Pseudomonadati</taxon>
        <taxon>Pseudomonadota</taxon>
        <taxon>Alphaproteobacteria</taxon>
        <taxon>Hyphomicrobiales</taxon>
        <taxon>Vineibacter</taxon>
    </lineage>
</organism>
<evidence type="ECO:0000256" key="6">
    <source>
        <dbReference type="RuleBase" id="RU362028"/>
    </source>
</evidence>
<dbReference type="InterPro" id="IPR006224">
    <property type="entry name" value="PsdUridine_synth_RluA-like_CS"/>
</dbReference>